<dbReference type="Proteomes" id="UP001253595">
    <property type="component" value="Unassembled WGS sequence"/>
</dbReference>
<comment type="caution">
    <text evidence="1">The sequence shown here is derived from an EMBL/GenBank/DDBJ whole genome shotgun (WGS) entry which is preliminary data.</text>
</comment>
<sequence>MFLKLFLPILFPSWRFFSSIGPSPRIEVGFVADRNSEPHMWLPFRPLPKRINFTLGLQQLFHNPLWNERLYINTCAEHLFEGYSEFREREIGQRLVAAALNQEMVVGSEFYYLVFRIRALESEAGQVRDEVVFVSRPFALRNVGDGQ</sequence>
<gene>
    <name evidence="1" type="ORF">J2X05_001172</name>
</gene>
<reference evidence="1 2" key="1">
    <citation type="submission" date="2023-07" db="EMBL/GenBank/DDBJ databases">
        <title>Sorghum-associated microbial communities from plants grown in Nebraska, USA.</title>
        <authorList>
            <person name="Schachtman D."/>
        </authorList>
    </citation>
    <scope>NUCLEOTIDE SEQUENCE [LARGE SCALE GENOMIC DNA]</scope>
    <source>
        <strain evidence="1 2">BE190</strain>
    </source>
</reference>
<evidence type="ECO:0000313" key="2">
    <source>
        <dbReference type="Proteomes" id="UP001253595"/>
    </source>
</evidence>
<organism evidence="1 2">
    <name type="scientific">Cellvibrio fibrivorans</name>
    <dbReference type="NCBI Taxonomy" id="126350"/>
    <lineage>
        <taxon>Bacteria</taxon>
        <taxon>Pseudomonadati</taxon>
        <taxon>Pseudomonadota</taxon>
        <taxon>Gammaproteobacteria</taxon>
        <taxon>Cellvibrionales</taxon>
        <taxon>Cellvibrionaceae</taxon>
        <taxon>Cellvibrio</taxon>
    </lineage>
</organism>
<proteinExistence type="predicted"/>
<evidence type="ECO:0000313" key="1">
    <source>
        <dbReference type="EMBL" id="MDR7089166.1"/>
    </source>
</evidence>
<dbReference type="RefSeq" id="WP_310069904.1">
    <property type="nucleotide sequence ID" value="NZ_JAVDVX010000002.1"/>
</dbReference>
<accession>A0ABU1UVI0</accession>
<name>A0ABU1UVI0_9GAMM</name>
<keyword evidence="2" id="KW-1185">Reference proteome</keyword>
<dbReference type="EMBL" id="JAVDVX010000002">
    <property type="protein sequence ID" value="MDR7089166.1"/>
    <property type="molecule type" value="Genomic_DNA"/>
</dbReference>
<protein>
    <submittedName>
        <fullName evidence="1">Uncharacterized protein</fullName>
    </submittedName>
</protein>